<comment type="caution">
    <text evidence="3">The sequence shown here is derived from an EMBL/GenBank/DDBJ whole genome shotgun (WGS) entry which is preliminary data.</text>
</comment>
<dbReference type="InterPro" id="IPR001753">
    <property type="entry name" value="Enoyl-CoA_hydra/iso"/>
</dbReference>
<evidence type="ECO:0000313" key="4">
    <source>
        <dbReference type="Proteomes" id="UP000736373"/>
    </source>
</evidence>
<comment type="similarity">
    <text evidence="1 2">Belongs to the enoyl-CoA hydratase/isomerase family.</text>
</comment>
<sequence>MSKVESQSPTPPTVLVDDSTEHVRIITLNRPERMNSFDGSTLIAFKSAIDECAEVERDVRVIVIRGAGRAFCAGNDLKWLASGVINDVAAHMGHQDLMQATFEALEAAPQIVIACVHGFALAGGFELALSCDILIVDEQAEMGDEHIRRNLLPGGGGSQRLPRKLGLSRALFYLLTGRRMTGIEAERIGLASLAVPAEKLEYETMQIATGMAQTDARALASMKSAARRGLELPLKEALWLERWTQYRYRIASPALADGVQMFATRARSERE</sequence>
<dbReference type="PANTHER" id="PTHR43802:SF1">
    <property type="entry name" value="IP11341P-RELATED"/>
    <property type="match status" value="1"/>
</dbReference>
<organism evidence="3 4">
    <name type="scientific">Paraburkholderia podalyriae</name>
    <dbReference type="NCBI Taxonomy" id="1938811"/>
    <lineage>
        <taxon>Bacteria</taxon>
        <taxon>Pseudomonadati</taxon>
        <taxon>Pseudomonadota</taxon>
        <taxon>Betaproteobacteria</taxon>
        <taxon>Burkholderiales</taxon>
        <taxon>Burkholderiaceae</taxon>
        <taxon>Paraburkholderia</taxon>
    </lineage>
</organism>
<dbReference type="PANTHER" id="PTHR43802">
    <property type="entry name" value="ENOYL-COA HYDRATASE"/>
    <property type="match status" value="1"/>
</dbReference>
<name>A0ABR7PHX2_9BURK</name>
<reference evidence="3 4" key="1">
    <citation type="submission" date="2019-09" db="EMBL/GenBank/DDBJ databases">
        <title>Paraburkholderia podalyriae sp. nov., A South African Podalyria-associated rhizobium.</title>
        <authorList>
            <person name="Mavima L."/>
            <person name="Beukes C.W."/>
            <person name="Palmer M."/>
            <person name="De Meyer S.E."/>
            <person name="James E.K."/>
            <person name="Maluk M."/>
            <person name="Avontuur J.R."/>
            <person name="Chan W.Y."/>
            <person name="Venter S.N."/>
            <person name="Steenkamp E.T."/>
        </authorList>
    </citation>
    <scope>NUCLEOTIDE SEQUENCE [LARGE SCALE GENOMIC DNA]</scope>
    <source>
        <strain evidence="3 4">WC7.3b</strain>
    </source>
</reference>
<dbReference type="Proteomes" id="UP000736373">
    <property type="component" value="Unassembled WGS sequence"/>
</dbReference>
<accession>A0ABR7PHX2</accession>
<evidence type="ECO:0000256" key="1">
    <source>
        <dbReference type="ARBA" id="ARBA00005254"/>
    </source>
</evidence>
<evidence type="ECO:0000313" key="3">
    <source>
        <dbReference type="EMBL" id="MBC8745966.1"/>
    </source>
</evidence>
<dbReference type="RefSeq" id="WP_187633096.1">
    <property type="nucleotide sequence ID" value="NZ_VZQQ01000003.1"/>
</dbReference>
<dbReference type="SUPFAM" id="SSF52096">
    <property type="entry name" value="ClpP/crotonase"/>
    <property type="match status" value="1"/>
</dbReference>
<dbReference type="InterPro" id="IPR018376">
    <property type="entry name" value="Enoyl-CoA_hyd/isom_CS"/>
</dbReference>
<protein>
    <submittedName>
        <fullName evidence="3">Enoyl-CoA hydratase/isomerase family protein</fullName>
    </submittedName>
</protein>
<gene>
    <name evidence="3" type="ORF">F6X42_04775</name>
</gene>
<proteinExistence type="inferred from homology"/>
<keyword evidence="4" id="KW-1185">Reference proteome</keyword>
<dbReference type="InterPro" id="IPR029045">
    <property type="entry name" value="ClpP/crotonase-like_dom_sf"/>
</dbReference>
<dbReference type="CDD" id="cd06558">
    <property type="entry name" value="crotonase-like"/>
    <property type="match status" value="1"/>
</dbReference>
<dbReference type="PROSITE" id="PS00166">
    <property type="entry name" value="ENOYL_COA_HYDRATASE"/>
    <property type="match status" value="1"/>
</dbReference>
<dbReference type="EMBL" id="VZQQ01000003">
    <property type="protein sequence ID" value="MBC8745966.1"/>
    <property type="molecule type" value="Genomic_DNA"/>
</dbReference>
<evidence type="ECO:0000256" key="2">
    <source>
        <dbReference type="RuleBase" id="RU003707"/>
    </source>
</evidence>
<dbReference type="Pfam" id="PF00378">
    <property type="entry name" value="ECH_1"/>
    <property type="match status" value="1"/>
</dbReference>
<dbReference type="Gene3D" id="3.90.226.10">
    <property type="entry name" value="2-enoyl-CoA Hydratase, Chain A, domain 1"/>
    <property type="match status" value="1"/>
</dbReference>